<dbReference type="InterPro" id="IPR012347">
    <property type="entry name" value="Ferritin-like"/>
</dbReference>
<dbReference type="PANTHER" id="PTHR36933">
    <property type="entry name" value="SLL0788 PROTEIN"/>
    <property type="match status" value="1"/>
</dbReference>
<feature type="compositionally biased region" description="Low complexity" evidence="1">
    <location>
        <begin position="44"/>
        <end position="58"/>
    </location>
</feature>
<dbReference type="PANTHER" id="PTHR36933:SF1">
    <property type="entry name" value="SLL0788 PROTEIN"/>
    <property type="match status" value="1"/>
</dbReference>
<dbReference type="Proteomes" id="UP000523079">
    <property type="component" value="Unassembled WGS sequence"/>
</dbReference>
<evidence type="ECO:0000259" key="3">
    <source>
        <dbReference type="Pfam" id="PF03713"/>
    </source>
</evidence>
<feature type="chain" id="PRO_5031217750" evidence="2">
    <location>
        <begin position="28"/>
        <end position="218"/>
    </location>
</feature>
<dbReference type="Gene3D" id="1.20.1260.10">
    <property type="match status" value="1"/>
</dbReference>
<reference evidence="4 5" key="1">
    <citation type="submission" date="2020-07" db="EMBL/GenBank/DDBJ databases">
        <title>Sequencing the genomes of 1000 actinobacteria strains.</title>
        <authorList>
            <person name="Klenk H.-P."/>
        </authorList>
    </citation>
    <scope>NUCLEOTIDE SEQUENCE [LARGE SCALE GENOMIC DNA]</scope>
    <source>
        <strain evidence="4 5">DSM 100723</strain>
    </source>
</reference>
<dbReference type="EMBL" id="JACGWT010000006">
    <property type="protein sequence ID" value="MBA8796131.1"/>
    <property type="molecule type" value="Genomic_DNA"/>
</dbReference>
<keyword evidence="2" id="KW-0732">Signal</keyword>
<accession>A0A7W3IVP9</accession>
<protein>
    <submittedName>
        <fullName evidence="4">Uncharacterized protein (DUF305 family)</fullName>
    </submittedName>
</protein>
<evidence type="ECO:0000256" key="2">
    <source>
        <dbReference type="SAM" id="SignalP"/>
    </source>
</evidence>
<evidence type="ECO:0000313" key="4">
    <source>
        <dbReference type="EMBL" id="MBA8796131.1"/>
    </source>
</evidence>
<gene>
    <name evidence="4" type="ORF">FHX74_003772</name>
</gene>
<dbReference type="Pfam" id="PF03713">
    <property type="entry name" value="DUF305"/>
    <property type="match status" value="1"/>
</dbReference>
<sequence>MRSTTSRQTRRLAVAALTAAVTLLAGACSNTSTMSGMPGMGANTPTTSSTAGTAAPATGAHNDADVMFAQMMIPHHRQAVEMSDMILAKSGIDHDVTALATKIKAAQAPEITMMSGWLAGWGEDPSPSAGGMGGMDHGGTGDGMMSQADMDKLKNASGNEAAKLFLNGMITHHKGAITMAESELANGQNAQAKTLAQSIVTSQSAEITTMTELLADVR</sequence>
<dbReference type="PROSITE" id="PS51257">
    <property type="entry name" value="PROKAR_LIPOPROTEIN"/>
    <property type="match status" value="1"/>
</dbReference>
<comment type="caution">
    <text evidence="4">The sequence shown here is derived from an EMBL/GenBank/DDBJ whole genome shotgun (WGS) entry which is preliminary data.</text>
</comment>
<keyword evidence="5" id="KW-1185">Reference proteome</keyword>
<evidence type="ECO:0000256" key="1">
    <source>
        <dbReference type="SAM" id="MobiDB-lite"/>
    </source>
</evidence>
<feature type="region of interest" description="Disordered" evidence="1">
    <location>
        <begin position="36"/>
        <end position="58"/>
    </location>
</feature>
<feature type="domain" description="DUF305" evidence="3">
    <location>
        <begin position="65"/>
        <end position="214"/>
    </location>
</feature>
<dbReference type="InterPro" id="IPR005183">
    <property type="entry name" value="DUF305_CopM-like"/>
</dbReference>
<dbReference type="AlphaFoldDB" id="A0A7W3IVP9"/>
<name>A0A7W3IVP9_9ACTN</name>
<organism evidence="4 5">
    <name type="scientific">Microlunatus kandeliicorticis</name>
    <dbReference type="NCBI Taxonomy" id="1759536"/>
    <lineage>
        <taxon>Bacteria</taxon>
        <taxon>Bacillati</taxon>
        <taxon>Actinomycetota</taxon>
        <taxon>Actinomycetes</taxon>
        <taxon>Propionibacteriales</taxon>
        <taxon>Propionibacteriaceae</taxon>
        <taxon>Microlunatus</taxon>
    </lineage>
</organism>
<feature type="signal peptide" evidence="2">
    <location>
        <begin position="1"/>
        <end position="27"/>
    </location>
</feature>
<proteinExistence type="predicted"/>
<evidence type="ECO:0000313" key="5">
    <source>
        <dbReference type="Proteomes" id="UP000523079"/>
    </source>
</evidence>